<sequence length="254" mass="27559">MKGKIMPEAADLYGRGRRGGRYVIRGAALAAAAMLLLGGCDMLNQEEYSPGEPDSVSVAKDGTITEYVSETLGEAYYDETELEGMISSEVNAYNQENGEGSVTVRSMEIQDGKADLVLEFASAEDFASFNNIEFYYGSIINAQLAGYLFDTDFKQVRDGVVEGDAVSASQAMQDMSAQVLIVEGPLEVRVPGSVTYTSTNSEVLSESVVNATGESDEEDQEELILPSNAVYTKSEESFEEQAAGKRVYIIFEQE</sequence>
<organism evidence="1 2">
    <name type="scientific">Candidatus Choladousia intestinavium</name>
    <dbReference type="NCBI Taxonomy" id="2840727"/>
    <lineage>
        <taxon>Bacteria</taxon>
        <taxon>Bacillati</taxon>
        <taxon>Bacillota</taxon>
        <taxon>Clostridia</taxon>
        <taxon>Lachnospirales</taxon>
        <taxon>Lachnospiraceae</taxon>
        <taxon>Lachnospiraceae incertae sedis</taxon>
        <taxon>Candidatus Choladousia</taxon>
    </lineage>
</organism>
<dbReference type="AlphaFoldDB" id="A0A9D1DA79"/>
<proteinExistence type="predicted"/>
<dbReference type="EMBL" id="DVGK01000142">
    <property type="protein sequence ID" value="HIR14686.1"/>
    <property type="molecule type" value="Genomic_DNA"/>
</dbReference>
<gene>
    <name evidence="1" type="ORF">IAB31_12270</name>
</gene>
<name>A0A9D1DA79_9FIRM</name>
<protein>
    <submittedName>
        <fullName evidence="1">Uncharacterized protein</fullName>
    </submittedName>
</protein>
<reference evidence="1" key="1">
    <citation type="submission" date="2020-10" db="EMBL/GenBank/DDBJ databases">
        <authorList>
            <person name="Gilroy R."/>
        </authorList>
    </citation>
    <scope>NUCLEOTIDE SEQUENCE</scope>
    <source>
        <strain evidence="1">ChiSjej4B22-8148</strain>
    </source>
</reference>
<dbReference type="Proteomes" id="UP000886757">
    <property type="component" value="Unassembled WGS sequence"/>
</dbReference>
<reference evidence="1" key="2">
    <citation type="journal article" date="2021" name="PeerJ">
        <title>Extensive microbial diversity within the chicken gut microbiome revealed by metagenomics and culture.</title>
        <authorList>
            <person name="Gilroy R."/>
            <person name="Ravi A."/>
            <person name="Getino M."/>
            <person name="Pursley I."/>
            <person name="Horton D.L."/>
            <person name="Alikhan N.F."/>
            <person name="Baker D."/>
            <person name="Gharbi K."/>
            <person name="Hall N."/>
            <person name="Watson M."/>
            <person name="Adriaenssens E.M."/>
            <person name="Foster-Nyarko E."/>
            <person name="Jarju S."/>
            <person name="Secka A."/>
            <person name="Antonio M."/>
            <person name="Oren A."/>
            <person name="Chaudhuri R.R."/>
            <person name="La Ragione R."/>
            <person name="Hildebrand F."/>
            <person name="Pallen M.J."/>
        </authorList>
    </citation>
    <scope>NUCLEOTIDE SEQUENCE</scope>
    <source>
        <strain evidence="1">ChiSjej4B22-8148</strain>
    </source>
</reference>
<comment type="caution">
    <text evidence="1">The sequence shown here is derived from an EMBL/GenBank/DDBJ whole genome shotgun (WGS) entry which is preliminary data.</text>
</comment>
<accession>A0A9D1DA79</accession>
<evidence type="ECO:0000313" key="1">
    <source>
        <dbReference type="EMBL" id="HIR14686.1"/>
    </source>
</evidence>
<evidence type="ECO:0000313" key="2">
    <source>
        <dbReference type="Proteomes" id="UP000886757"/>
    </source>
</evidence>